<comment type="subcellular location">
    <subcellularLocation>
        <location evidence="2">Cell membrane</location>
        <topology evidence="2">Single-pass type II membrane protein</topology>
    </subcellularLocation>
    <subcellularLocation>
        <location evidence="6">Membrane</location>
        <topology evidence="6">Single-pass type II membrane protein</topology>
    </subcellularLocation>
</comment>
<dbReference type="PROSITE" id="PS00761">
    <property type="entry name" value="SPASE_I_3"/>
    <property type="match status" value="1"/>
</dbReference>
<dbReference type="PRINTS" id="PR00727">
    <property type="entry name" value="LEADERPTASE"/>
</dbReference>
<keyword evidence="6" id="KW-0472">Membrane</keyword>
<keyword evidence="9" id="KW-1185">Reference proteome</keyword>
<keyword evidence="5 6" id="KW-0378">Hydrolase</keyword>
<protein>
    <recommendedName>
        <fullName evidence="4 6">Signal peptidase I</fullName>
        <ecNumber evidence="4 6">3.4.21.89</ecNumber>
    </recommendedName>
</protein>
<dbReference type="EC" id="3.4.21.89" evidence="4 6"/>
<dbReference type="PANTHER" id="PTHR43390">
    <property type="entry name" value="SIGNAL PEPTIDASE I"/>
    <property type="match status" value="1"/>
</dbReference>
<evidence type="ECO:0000259" key="7">
    <source>
        <dbReference type="Pfam" id="PF10502"/>
    </source>
</evidence>
<dbReference type="InterPro" id="IPR000223">
    <property type="entry name" value="Pept_S26A_signal_pept_1"/>
</dbReference>
<comment type="catalytic activity">
    <reaction evidence="1 6">
        <text>Cleavage of hydrophobic, N-terminal signal or leader sequences from secreted and periplasmic proteins.</text>
        <dbReference type="EC" id="3.4.21.89"/>
    </reaction>
</comment>
<dbReference type="NCBIfam" id="TIGR02227">
    <property type="entry name" value="sigpep_I_bact"/>
    <property type="match status" value="1"/>
</dbReference>
<dbReference type="CDD" id="cd06530">
    <property type="entry name" value="S26_SPase_I"/>
    <property type="match status" value="1"/>
</dbReference>
<name>A0ABT3E5K8_9LACO</name>
<evidence type="ECO:0000313" key="9">
    <source>
        <dbReference type="Proteomes" id="UP001526225"/>
    </source>
</evidence>
<dbReference type="PROSITE" id="PS51257">
    <property type="entry name" value="PROKAR_LIPOPROTEIN"/>
    <property type="match status" value="1"/>
</dbReference>
<reference evidence="8 9" key="1">
    <citation type="submission" date="2022-10" db="EMBL/GenBank/DDBJ databases">
        <title>Weissella fermenti sp. nov., isolated from fermented cabbage.</title>
        <authorList>
            <person name="Lee J.K."/>
            <person name="Baek J.H."/>
            <person name="Choi D.G."/>
            <person name="Kim J.M."/>
            <person name="Jeon C.O."/>
        </authorList>
    </citation>
    <scope>NUCLEOTIDE SEQUENCE [LARGE SCALE GENOMIC DNA]</scope>
    <source>
        <strain evidence="8 9">KACC 18534</strain>
    </source>
</reference>
<feature type="transmembrane region" description="Helical" evidence="6">
    <location>
        <begin position="7"/>
        <end position="32"/>
    </location>
</feature>
<dbReference type="RefSeq" id="WP_213409051.1">
    <property type="nucleotide sequence ID" value="NZ_CP074441.1"/>
</dbReference>
<dbReference type="Pfam" id="PF10502">
    <property type="entry name" value="Peptidase_S26"/>
    <property type="match status" value="1"/>
</dbReference>
<evidence type="ECO:0000256" key="2">
    <source>
        <dbReference type="ARBA" id="ARBA00004401"/>
    </source>
</evidence>
<dbReference type="InterPro" id="IPR019758">
    <property type="entry name" value="Pept_S26A_signal_pept_1_CS"/>
</dbReference>
<dbReference type="InterPro" id="IPR036286">
    <property type="entry name" value="LexA/Signal_pep-like_sf"/>
</dbReference>
<dbReference type="GO" id="GO:0009003">
    <property type="term" value="F:signal peptidase activity"/>
    <property type="evidence" value="ECO:0007669"/>
    <property type="project" value="UniProtKB-EC"/>
</dbReference>
<dbReference type="InterPro" id="IPR019757">
    <property type="entry name" value="Pept_S26A_signal_pept_1_Lys-AS"/>
</dbReference>
<keyword evidence="6" id="KW-0812">Transmembrane</keyword>
<dbReference type="InterPro" id="IPR019533">
    <property type="entry name" value="Peptidase_S26"/>
</dbReference>
<dbReference type="Gene3D" id="2.10.109.10">
    <property type="entry name" value="Umud Fragment, subunit A"/>
    <property type="match status" value="1"/>
</dbReference>
<gene>
    <name evidence="8" type="primary">lepB</name>
    <name evidence="8" type="ORF">OIT44_06460</name>
</gene>
<comment type="caution">
    <text evidence="8">The sequence shown here is derived from an EMBL/GenBank/DDBJ whole genome shotgun (WGS) entry which is preliminary data.</text>
</comment>
<evidence type="ECO:0000256" key="4">
    <source>
        <dbReference type="ARBA" id="ARBA00013208"/>
    </source>
</evidence>
<evidence type="ECO:0000313" key="8">
    <source>
        <dbReference type="EMBL" id="MCW0953699.1"/>
    </source>
</evidence>
<organism evidence="8 9">
    <name type="scientific">Weissella ceti</name>
    <dbReference type="NCBI Taxonomy" id="759620"/>
    <lineage>
        <taxon>Bacteria</taxon>
        <taxon>Bacillati</taxon>
        <taxon>Bacillota</taxon>
        <taxon>Bacilli</taxon>
        <taxon>Lactobacillales</taxon>
        <taxon>Lactobacillaceae</taxon>
        <taxon>Weissella</taxon>
    </lineage>
</organism>
<dbReference type="EMBL" id="JAOZFE010000008">
    <property type="protein sequence ID" value="MCW0953699.1"/>
    <property type="molecule type" value="Genomic_DNA"/>
</dbReference>
<keyword evidence="6" id="KW-0645">Protease</keyword>
<dbReference type="PROSITE" id="PS00760">
    <property type="entry name" value="SPASE_I_2"/>
    <property type="match status" value="1"/>
</dbReference>
<dbReference type="Proteomes" id="UP001526225">
    <property type="component" value="Unassembled WGS sequence"/>
</dbReference>
<evidence type="ECO:0000256" key="3">
    <source>
        <dbReference type="ARBA" id="ARBA00009370"/>
    </source>
</evidence>
<proteinExistence type="inferred from homology"/>
<sequence>MNVLKKIFGVVMPLVVGCGIALLLNAFVLTIVTVDGESMEPNLHDRDKVVALKFKDVTRNAVILFEANGVDPKAQGQKQKLYVKRVIGVPGDEITYTNEGDLFVNGVKDPQNYLTEPQKINGTLDMLQGDLASQGFTLASLSQQQNWLAPTTVNKVPADSYFVMGDNRAISNDSRAWGFVPKDKIKGVVYAPFWIENDGLIN</sequence>
<evidence type="ECO:0000256" key="5">
    <source>
        <dbReference type="ARBA" id="ARBA00022801"/>
    </source>
</evidence>
<keyword evidence="6" id="KW-1133">Transmembrane helix</keyword>
<comment type="similarity">
    <text evidence="3 6">Belongs to the peptidase S26 family.</text>
</comment>
<dbReference type="PANTHER" id="PTHR43390:SF1">
    <property type="entry name" value="CHLOROPLAST PROCESSING PEPTIDASE"/>
    <property type="match status" value="1"/>
</dbReference>
<evidence type="ECO:0000256" key="1">
    <source>
        <dbReference type="ARBA" id="ARBA00000677"/>
    </source>
</evidence>
<dbReference type="SUPFAM" id="SSF51306">
    <property type="entry name" value="LexA/Signal peptidase"/>
    <property type="match status" value="1"/>
</dbReference>
<evidence type="ECO:0000256" key="6">
    <source>
        <dbReference type="RuleBase" id="RU362042"/>
    </source>
</evidence>
<accession>A0ABT3E5K8</accession>
<feature type="domain" description="Peptidase S26" evidence="7">
    <location>
        <begin position="11"/>
        <end position="194"/>
    </location>
</feature>